<keyword evidence="7" id="KW-0547">Nucleotide-binding</keyword>
<dbReference type="InterPro" id="IPR003593">
    <property type="entry name" value="AAA+_ATPase"/>
</dbReference>
<dbReference type="STRING" id="35608.A0A2U1KN42"/>
<dbReference type="GO" id="GO:0005886">
    <property type="term" value="C:plasma membrane"/>
    <property type="evidence" value="ECO:0007669"/>
    <property type="project" value="UniProtKB-SubCell"/>
</dbReference>
<evidence type="ECO:0000256" key="11">
    <source>
        <dbReference type="ARBA" id="ARBA00023180"/>
    </source>
</evidence>
<evidence type="ECO:0000256" key="4">
    <source>
        <dbReference type="ARBA" id="ARBA00022448"/>
    </source>
</evidence>
<sequence>MVFNIIESNGKKTGIVGRTGCGKSTLIQTLFRLVEPSDGHILIDGIDISTIGLHDLRSRLSIIPQDPTMFEGTIRSNLDPLEEYTDDKIWEVLGKCQLGDEVRSKEGKLDSPVTENGENWSVGQRQLLCLGRVLQKKTKVLVLDEATASVDTASLIDECDSPTKLLEDKASSFAKLVAEYSTRSSSSFENITPTL</sequence>
<evidence type="ECO:0000256" key="3">
    <source>
        <dbReference type="ARBA" id="ARBA00012191"/>
    </source>
</evidence>
<evidence type="ECO:0000256" key="10">
    <source>
        <dbReference type="ARBA" id="ARBA00023136"/>
    </source>
</evidence>
<comment type="subcellular location">
    <subcellularLocation>
        <location evidence="1">Cell membrane</location>
        <topology evidence="1">Multi-pass membrane protein</topology>
    </subcellularLocation>
</comment>
<dbReference type="GO" id="GO:0005524">
    <property type="term" value="F:ATP binding"/>
    <property type="evidence" value="ECO:0007669"/>
    <property type="project" value="UniProtKB-KW"/>
</dbReference>
<keyword evidence="4" id="KW-0813">Transport</keyword>
<gene>
    <name evidence="14" type="ORF">CTI12_AA584310</name>
</gene>
<proteinExistence type="inferred from homology"/>
<evidence type="ECO:0000313" key="14">
    <source>
        <dbReference type="EMBL" id="PWA38179.1"/>
    </source>
</evidence>
<dbReference type="Pfam" id="PF00005">
    <property type="entry name" value="ABC_tran"/>
    <property type="match status" value="1"/>
</dbReference>
<dbReference type="InterPro" id="IPR027417">
    <property type="entry name" value="P-loop_NTPase"/>
</dbReference>
<keyword evidence="15" id="KW-1185">Reference proteome</keyword>
<evidence type="ECO:0000256" key="8">
    <source>
        <dbReference type="ARBA" id="ARBA00022840"/>
    </source>
</evidence>
<dbReference type="PANTHER" id="PTHR24223">
    <property type="entry name" value="ATP-BINDING CASSETTE SUB-FAMILY C"/>
    <property type="match status" value="1"/>
</dbReference>
<dbReference type="InterPro" id="IPR003439">
    <property type="entry name" value="ABC_transporter-like_ATP-bd"/>
</dbReference>
<comment type="caution">
    <text evidence="14">The sequence shown here is derived from an EMBL/GenBank/DDBJ whole genome shotgun (WGS) entry which is preliminary data.</text>
</comment>
<keyword evidence="10" id="KW-0472">Membrane</keyword>
<protein>
    <recommendedName>
        <fullName evidence="3">ABC-type xenobiotic transporter</fullName>
        <ecNumber evidence="3">7.6.2.2</ecNumber>
    </recommendedName>
</protein>
<dbReference type="GO" id="GO:0008559">
    <property type="term" value="F:ABC-type xenobiotic transporter activity"/>
    <property type="evidence" value="ECO:0007669"/>
    <property type="project" value="UniProtKB-EC"/>
</dbReference>
<evidence type="ECO:0000256" key="9">
    <source>
        <dbReference type="ARBA" id="ARBA00022989"/>
    </source>
</evidence>
<keyword evidence="5" id="KW-1003">Cell membrane</keyword>
<evidence type="ECO:0000256" key="2">
    <source>
        <dbReference type="ARBA" id="ARBA00009726"/>
    </source>
</evidence>
<dbReference type="Gene3D" id="3.40.50.300">
    <property type="entry name" value="P-loop containing nucleotide triphosphate hydrolases"/>
    <property type="match status" value="1"/>
</dbReference>
<dbReference type="AlphaFoldDB" id="A0A2U1KN42"/>
<evidence type="ECO:0000256" key="6">
    <source>
        <dbReference type="ARBA" id="ARBA00022692"/>
    </source>
</evidence>
<name>A0A2U1KN42_ARTAN</name>
<dbReference type="PANTHER" id="PTHR24223:SF425">
    <property type="entry name" value="ABC-TYPE XENOBIOTIC TRANSPORTER"/>
    <property type="match status" value="1"/>
</dbReference>
<feature type="domain" description="AAA+ ATPase" evidence="13">
    <location>
        <begin position="9"/>
        <end position="194"/>
    </location>
</feature>
<evidence type="ECO:0000313" key="15">
    <source>
        <dbReference type="Proteomes" id="UP000245207"/>
    </source>
</evidence>
<keyword evidence="8" id="KW-0067">ATP-binding</keyword>
<dbReference type="SUPFAM" id="SSF52540">
    <property type="entry name" value="P-loop containing nucleoside triphosphate hydrolases"/>
    <property type="match status" value="1"/>
</dbReference>
<dbReference type="InterPro" id="IPR050173">
    <property type="entry name" value="ABC_transporter_C-like"/>
</dbReference>
<evidence type="ECO:0000256" key="7">
    <source>
        <dbReference type="ARBA" id="ARBA00022741"/>
    </source>
</evidence>
<dbReference type="OrthoDB" id="6500128at2759"/>
<keyword evidence="11" id="KW-0325">Glycoprotein</keyword>
<evidence type="ECO:0000259" key="13">
    <source>
        <dbReference type="SMART" id="SM00382"/>
    </source>
</evidence>
<evidence type="ECO:0000256" key="1">
    <source>
        <dbReference type="ARBA" id="ARBA00004651"/>
    </source>
</evidence>
<dbReference type="SMART" id="SM00382">
    <property type="entry name" value="AAA"/>
    <property type="match status" value="1"/>
</dbReference>
<dbReference type="FunFam" id="3.40.50.300:FF:002145">
    <property type="entry name" value="ABC transporter (MsbA subfamily)"/>
    <property type="match status" value="1"/>
</dbReference>
<dbReference type="GO" id="GO:0016887">
    <property type="term" value="F:ATP hydrolysis activity"/>
    <property type="evidence" value="ECO:0007669"/>
    <property type="project" value="InterPro"/>
</dbReference>
<dbReference type="EMBL" id="PKPP01015908">
    <property type="protein sequence ID" value="PWA38179.1"/>
    <property type="molecule type" value="Genomic_DNA"/>
</dbReference>
<dbReference type="EC" id="7.6.2.2" evidence="3"/>
<accession>A0A2U1KN42</accession>
<reference evidence="14 15" key="1">
    <citation type="journal article" date="2018" name="Mol. Plant">
        <title>The genome of Artemisia annua provides insight into the evolution of Asteraceae family and artemisinin biosynthesis.</title>
        <authorList>
            <person name="Shen Q."/>
            <person name="Zhang L."/>
            <person name="Liao Z."/>
            <person name="Wang S."/>
            <person name="Yan T."/>
            <person name="Shi P."/>
            <person name="Liu M."/>
            <person name="Fu X."/>
            <person name="Pan Q."/>
            <person name="Wang Y."/>
            <person name="Lv Z."/>
            <person name="Lu X."/>
            <person name="Zhang F."/>
            <person name="Jiang W."/>
            <person name="Ma Y."/>
            <person name="Chen M."/>
            <person name="Hao X."/>
            <person name="Li L."/>
            <person name="Tang Y."/>
            <person name="Lv G."/>
            <person name="Zhou Y."/>
            <person name="Sun X."/>
            <person name="Brodelius P.E."/>
            <person name="Rose J.K.C."/>
            <person name="Tang K."/>
        </authorList>
    </citation>
    <scope>NUCLEOTIDE SEQUENCE [LARGE SCALE GENOMIC DNA]</scope>
    <source>
        <strain evidence="15">cv. Huhao1</strain>
        <tissue evidence="14">Leaf</tissue>
    </source>
</reference>
<organism evidence="14 15">
    <name type="scientific">Artemisia annua</name>
    <name type="common">Sweet wormwood</name>
    <dbReference type="NCBI Taxonomy" id="35608"/>
    <lineage>
        <taxon>Eukaryota</taxon>
        <taxon>Viridiplantae</taxon>
        <taxon>Streptophyta</taxon>
        <taxon>Embryophyta</taxon>
        <taxon>Tracheophyta</taxon>
        <taxon>Spermatophyta</taxon>
        <taxon>Magnoliopsida</taxon>
        <taxon>eudicotyledons</taxon>
        <taxon>Gunneridae</taxon>
        <taxon>Pentapetalae</taxon>
        <taxon>asterids</taxon>
        <taxon>campanulids</taxon>
        <taxon>Asterales</taxon>
        <taxon>Asteraceae</taxon>
        <taxon>Asteroideae</taxon>
        <taxon>Anthemideae</taxon>
        <taxon>Artemisiinae</taxon>
        <taxon>Artemisia</taxon>
    </lineage>
</organism>
<comment type="catalytic activity">
    <reaction evidence="12">
        <text>ATP + H2O + xenobioticSide 1 = ADP + phosphate + xenobioticSide 2.</text>
        <dbReference type="EC" id="7.6.2.2"/>
    </reaction>
</comment>
<keyword evidence="9" id="KW-1133">Transmembrane helix</keyword>
<dbReference type="Proteomes" id="UP000245207">
    <property type="component" value="Unassembled WGS sequence"/>
</dbReference>
<evidence type="ECO:0000256" key="5">
    <source>
        <dbReference type="ARBA" id="ARBA00022475"/>
    </source>
</evidence>
<keyword evidence="6" id="KW-0812">Transmembrane</keyword>
<evidence type="ECO:0000256" key="12">
    <source>
        <dbReference type="ARBA" id="ARBA00034018"/>
    </source>
</evidence>
<comment type="similarity">
    <text evidence="2">Belongs to the ABC transporter superfamily. ABCC family. Conjugate transporter (TC 3.A.1.208) subfamily.</text>
</comment>